<dbReference type="GeneID" id="1476988"/>
<evidence type="ECO:0000313" key="2">
    <source>
        <dbReference type="Proteomes" id="UP000619545"/>
    </source>
</evidence>
<accession>A0A832T1C9</accession>
<protein>
    <submittedName>
        <fullName evidence="1">Uncharacterized protein</fullName>
    </submittedName>
</protein>
<gene>
    <name evidence="1" type="ORF">HA336_01465</name>
</gene>
<dbReference type="Proteomes" id="UP000619545">
    <property type="component" value="Unassembled WGS sequence"/>
</dbReference>
<proteinExistence type="predicted"/>
<comment type="caution">
    <text evidence="1">The sequence shown here is derived from an EMBL/GenBank/DDBJ whole genome shotgun (WGS) entry which is preliminary data.</text>
</comment>
<dbReference type="EMBL" id="DUJS01000002">
    <property type="protein sequence ID" value="HII69885.1"/>
    <property type="molecule type" value="Genomic_DNA"/>
</dbReference>
<organism evidence="1 2">
    <name type="scientific">Methanopyrus kandleri</name>
    <dbReference type="NCBI Taxonomy" id="2320"/>
    <lineage>
        <taxon>Archaea</taxon>
        <taxon>Methanobacteriati</taxon>
        <taxon>Methanobacteriota</taxon>
        <taxon>Methanomada group</taxon>
        <taxon>Methanopyri</taxon>
        <taxon>Methanopyrales</taxon>
        <taxon>Methanopyraceae</taxon>
        <taxon>Methanopyrus</taxon>
    </lineage>
</organism>
<name>A0A832T1C9_9EURY</name>
<dbReference type="RefSeq" id="WP_011019255.1">
    <property type="nucleotide sequence ID" value="NZ_DUJS01000002.1"/>
</dbReference>
<sequence length="254" mass="28423">MLKVTVCPPCYGFREVCHKLAQDGEIVDVSDARRLSDITSLCDEGADRVVIAHMDAPTVLEWLERRDRYALRSIRSKVYNVLSALLNRFKEVHVVVYSQVFLDFVPDSIVREVSVELVKVEGSAKDILTWPPYGPCPEALKRGGTLEEMNEHVSELVEETGSTILGEIARRDVRVVRTMYLSATEILGRICRNFREFKLGTKMLDALEAAGVLTSRNVGYRMFSWSPAAVLGRRSELVNGVLNAVLEMEGAVFG</sequence>
<dbReference type="AlphaFoldDB" id="A0A832T1C9"/>
<evidence type="ECO:0000313" key="1">
    <source>
        <dbReference type="EMBL" id="HII69885.1"/>
    </source>
</evidence>
<reference evidence="1" key="1">
    <citation type="journal article" date="2020" name="bioRxiv">
        <title>A rank-normalized archaeal taxonomy based on genome phylogeny resolves widespread incomplete and uneven classifications.</title>
        <authorList>
            <person name="Rinke C."/>
            <person name="Chuvochina M."/>
            <person name="Mussig A.J."/>
            <person name="Chaumeil P.-A."/>
            <person name="Waite D.W."/>
            <person name="Whitman W.B."/>
            <person name="Parks D.H."/>
            <person name="Hugenholtz P."/>
        </authorList>
    </citation>
    <scope>NUCLEOTIDE SEQUENCE</scope>
    <source>
        <strain evidence="1">UBA8853</strain>
    </source>
</reference>